<keyword evidence="7" id="KW-0067">ATP-binding</keyword>
<keyword evidence="6" id="KW-0418">Kinase</keyword>
<evidence type="ECO:0000256" key="1">
    <source>
        <dbReference type="ARBA" id="ARBA00000085"/>
    </source>
</evidence>
<reference evidence="10 11" key="1">
    <citation type="submission" date="2021-04" db="EMBL/GenBank/DDBJ databases">
        <authorList>
            <person name="Pira H."/>
            <person name="Risdian C."/>
            <person name="Wink J."/>
        </authorList>
    </citation>
    <scope>NUCLEOTIDE SEQUENCE [LARGE SCALE GENOMIC DNA]</scope>
    <source>
        <strain evidence="10 11">WHA3</strain>
    </source>
</reference>
<keyword evidence="8" id="KW-0472">Membrane</keyword>
<dbReference type="InterPro" id="IPR011495">
    <property type="entry name" value="Sig_transdc_His_kin_sub2_dim/P"/>
</dbReference>
<comment type="caution">
    <text evidence="10">The sequence shown here is derived from an EMBL/GenBank/DDBJ whole genome shotgun (WGS) entry which is preliminary data.</text>
</comment>
<dbReference type="Pfam" id="PF07568">
    <property type="entry name" value="HisKA_2"/>
    <property type="match status" value="1"/>
</dbReference>
<dbReference type="EMBL" id="JAGSPA010000004">
    <property type="protein sequence ID" value="MBV7257654.1"/>
    <property type="molecule type" value="Genomic_DNA"/>
</dbReference>
<dbReference type="RefSeq" id="WP_218446490.1">
    <property type="nucleotide sequence ID" value="NZ_JAGSPA010000004.1"/>
</dbReference>
<evidence type="ECO:0000256" key="8">
    <source>
        <dbReference type="SAM" id="Phobius"/>
    </source>
</evidence>
<keyword evidence="5" id="KW-0547">Nucleotide-binding</keyword>
<organism evidence="10 11">
    <name type="scientific">Pacificimonas pallii</name>
    <dbReference type="NCBI Taxonomy" id="2827236"/>
    <lineage>
        <taxon>Bacteria</taxon>
        <taxon>Pseudomonadati</taxon>
        <taxon>Pseudomonadota</taxon>
        <taxon>Alphaproteobacteria</taxon>
        <taxon>Sphingomonadales</taxon>
        <taxon>Sphingosinicellaceae</taxon>
        <taxon>Pacificimonas</taxon>
    </lineage>
</organism>
<dbReference type="PANTHER" id="PTHR41523:SF8">
    <property type="entry name" value="ETHYLENE RESPONSE SENSOR PROTEIN"/>
    <property type="match status" value="1"/>
</dbReference>
<feature type="transmembrane region" description="Helical" evidence="8">
    <location>
        <begin position="237"/>
        <end position="258"/>
    </location>
</feature>
<keyword evidence="4" id="KW-0808">Transferase</keyword>
<feature type="domain" description="Signal transduction histidine kinase subgroup 2 dimerisation and phosphoacceptor" evidence="9">
    <location>
        <begin position="329"/>
        <end position="400"/>
    </location>
</feature>
<comment type="catalytic activity">
    <reaction evidence="1">
        <text>ATP + protein L-histidine = ADP + protein N-phospho-L-histidine.</text>
        <dbReference type="EC" id="2.7.13.3"/>
    </reaction>
</comment>
<evidence type="ECO:0000256" key="2">
    <source>
        <dbReference type="ARBA" id="ARBA00012438"/>
    </source>
</evidence>
<dbReference type="PANTHER" id="PTHR41523">
    <property type="entry name" value="TWO-COMPONENT SYSTEM SENSOR PROTEIN"/>
    <property type="match status" value="1"/>
</dbReference>
<sequence length="535" mass="57240">MAAISLALLPIGIIAVALSINSFRDAREQAVIRVEARGAALALEVDNVLADHGLALRALAARSLDSLSSRQVCDDELTRFADLDPLFGRLFRIGESGRTLCRSSGGAGGAGQDLSDQDIASVMAIDTRSSGVGSALFFSETRGHLIYAVKSATPAAARGSVVAMIPVSALQEELSGVVRPLNSHLNVQVANGESGGGDIDVVNPSRGGAHAMIASTRLPGLSVRYEEDLPPLRIGEVAAIFAPPVMWLAAMLISWLTLRRLVVVPLASMQRGLMARADGDDDAGLAPRAGNTRELAEFAEAFDELAAEQRLDRQDREAALAAQERLVREVHHRVKNNLQIITSLISLKGRGTDDRGEHRAYGTIQMRVTALAHVHRWLHADDLSRGVDLAALFTDLCSGLEGSIRAVEGVATTIETRLARMFVGQDAAVPLSFLVTEIIAGTAAHMTGAQDMTVQVTLREVEQGRAIMEIGGQAFAGDDPFVQGQTTPSARIVQGMVRQLRTKLHHDAEKGIYSFKIAVADDADERKSKRIRPVD</sequence>
<dbReference type="Proteomes" id="UP000722336">
    <property type="component" value="Unassembled WGS sequence"/>
</dbReference>
<keyword evidence="8" id="KW-0812">Transmembrane</keyword>
<evidence type="ECO:0000256" key="4">
    <source>
        <dbReference type="ARBA" id="ARBA00022679"/>
    </source>
</evidence>
<evidence type="ECO:0000313" key="10">
    <source>
        <dbReference type="EMBL" id="MBV7257654.1"/>
    </source>
</evidence>
<evidence type="ECO:0000259" key="9">
    <source>
        <dbReference type="Pfam" id="PF07568"/>
    </source>
</evidence>
<accession>A0ABS6SGY0</accession>
<keyword evidence="8" id="KW-1133">Transmembrane helix</keyword>
<evidence type="ECO:0000313" key="11">
    <source>
        <dbReference type="Proteomes" id="UP000722336"/>
    </source>
</evidence>
<evidence type="ECO:0000256" key="6">
    <source>
        <dbReference type="ARBA" id="ARBA00022777"/>
    </source>
</evidence>
<dbReference type="EC" id="2.7.13.3" evidence="2"/>
<evidence type="ECO:0000256" key="7">
    <source>
        <dbReference type="ARBA" id="ARBA00022840"/>
    </source>
</evidence>
<gene>
    <name evidence="10" type="ORF">KCG44_12750</name>
</gene>
<evidence type="ECO:0000256" key="5">
    <source>
        <dbReference type="ARBA" id="ARBA00022741"/>
    </source>
</evidence>
<proteinExistence type="predicted"/>
<name>A0ABS6SGY0_9SPHN</name>
<evidence type="ECO:0000256" key="3">
    <source>
        <dbReference type="ARBA" id="ARBA00022553"/>
    </source>
</evidence>
<keyword evidence="11" id="KW-1185">Reference proteome</keyword>
<protein>
    <recommendedName>
        <fullName evidence="2">histidine kinase</fullName>
        <ecNumber evidence="2">2.7.13.3</ecNumber>
    </recommendedName>
</protein>
<keyword evidence="3" id="KW-0597">Phosphoprotein</keyword>